<dbReference type="CDD" id="cd17541">
    <property type="entry name" value="REC_CheB-like"/>
    <property type="match status" value="1"/>
</dbReference>
<feature type="domain" description="Response regulatory" evidence="7">
    <location>
        <begin position="314"/>
        <end position="431"/>
    </location>
</feature>
<comment type="catalytic activity">
    <reaction evidence="4">
        <text>[protein]-L-glutamate 5-O-methyl ester + H2O = L-glutamyl-[protein] + methanol + H(+)</text>
        <dbReference type="Rhea" id="RHEA:23236"/>
        <dbReference type="Rhea" id="RHEA-COMP:10208"/>
        <dbReference type="Rhea" id="RHEA-COMP:10311"/>
        <dbReference type="ChEBI" id="CHEBI:15377"/>
        <dbReference type="ChEBI" id="CHEBI:15378"/>
        <dbReference type="ChEBI" id="CHEBI:17790"/>
        <dbReference type="ChEBI" id="CHEBI:29973"/>
        <dbReference type="ChEBI" id="CHEBI:82795"/>
        <dbReference type="EC" id="3.1.1.61"/>
    </reaction>
</comment>
<dbReference type="EC" id="3.1.1.61" evidence="3"/>
<dbReference type="GO" id="GO:0000156">
    <property type="term" value="F:phosphorelay response regulator activity"/>
    <property type="evidence" value="ECO:0007669"/>
    <property type="project" value="InterPro"/>
</dbReference>
<dbReference type="AlphaFoldDB" id="A0LIT0"/>
<sequence length="669" mass="74294">MNVLLLDPQQKYAERLRDLSSVVEGANVISADEIRICPSDSANIDIIVAGYDRANPRTLDALLEWRSHPHTYLVPCWILADARSFEAVCQWPRLSVDRFDEQLDIPAFCSWLETVAEWQQNRMQLPGTNRFISHSPLELTTSLALRKASGKLSLFDEEGGEGAFLLRDGYLTGSTLKHLSGTEAFLEFLTWSKGSYLWEPLDTIEFTDQSSPIEFMFHEALKLFREANLLYHFVPDLNRSLTKTESESALDDGAVYYFAELKVLYNLIDGKATVRQVVEASPLSQLRTLCCLSKWFSLGDVAVVPEESPIPRRGLLIVDDSHLMCKALRDVFAKDPRFEVLGFAHDGLQALELIEQLKPDVLTLDMQMPRMDGLTALKHIMIRNPRPVVVVSAFTKETSLLTYQSFKYGAVDVLTKPSGGNPGSREHESRLIRDRVAQASCVRIEAAQYIRSGGRSKPAEKDGAFSPEARDRAEHASNGLAVILCGSGGFPSLLKMLFSIENTDRLPTLLGGIALSKKAVESMVPNMEKDSSMRMTELTPPGGILLPNSSYLFSCEDSFHLVRENDQTMARCDQDSAAEHRPFDRLLFSLGDGFGEHAMAVLLSGTGHDGIEGMEHVRRAGGKTYVLSPEACLEPDLPRRILQYGFAQEVKSASELASLLQNVGSENGK</sequence>
<evidence type="ECO:0000256" key="1">
    <source>
        <dbReference type="ARBA" id="ARBA00022490"/>
    </source>
</evidence>
<dbReference type="InParanoid" id="A0LIT0"/>
<evidence type="ECO:0000256" key="4">
    <source>
        <dbReference type="ARBA" id="ARBA00048267"/>
    </source>
</evidence>
<dbReference type="SUPFAM" id="SSF52738">
    <property type="entry name" value="Methylesterase CheB, C-terminal domain"/>
    <property type="match status" value="1"/>
</dbReference>
<protein>
    <recommendedName>
        <fullName evidence="3">protein-glutamate methylesterase</fullName>
        <ecNumber evidence="3">3.1.1.61</ecNumber>
    </recommendedName>
</protein>
<evidence type="ECO:0000256" key="2">
    <source>
        <dbReference type="ARBA" id="ARBA00022801"/>
    </source>
</evidence>
<dbReference type="Pfam" id="PF01339">
    <property type="entry name" value="CheB_methylest"/>
    <property type="match status" value="1"/>
</dbReference>
<evidence type="ECO:0000256" key="3">
    <source>
        <dbReference type="ARBA" id="ARBA00039140"/>
    </source>
</evidence>
<proteinExistence type="predicted"/>
<dbReference type="Gene3D" id="3.40.50.2300">
    <property type="match status" value="1"/>
</dbReference>
<dbReference type="STRING" id="335543.Sfum_1645"/>
<evidence type="ECO:0000259" key="7">
    <source>
        <dbReference type="PROSITE" id="PS50110"/>
    </source>
</evidence>
<feature type="modified residue" description="4-aspartylphosphate" evidence="6">
    <location>
        <position position="365"/>
    </location>
</feature>
<evidence type="ECO:0000256" key="5">
    <source>
        <dbReference type="PROSITE-ProRule" id="PRU00050"/>
    </source>
</evidence>
<name>A0LIT0_SYNFM</name>
<dbReference type="InterPro" id="IPR001789">
    <property type="entry name" value="Sig_transdc_resp-reg_receiver"/>
</dbReference>
<dbReference type="InterPro" id="IPR000673">
    <property type="entry name" value="Sig_transdc_resp-reg_Me-estase"/>
</dbReference>
<dbReference type="Proteomes" id="UP000001784">
    <property type="component" value="Chromosome"/>
</dbReference>
<dbReference type="OrthoDB" id="9793421at2"/>
<evidence type="ECO:0000313" key="10">
    <source>
        <dbReference type="Proteomes" id="UP000001784"/>
    </source>
</evidence>
<accession>A0LIT0</accession>
<dbReference type="PANTHER" id="PTHR42872:SF6">
    <property type="entry name" value="PROTEIN-GLUTAMATE METHYLESTERASE_PROTEIN-GLUTAMINE GLUTAMINASE"/>
    <property type="match status" value="1"/>
</dbReference>
<dbReference type="PROSITE" id="PS50110">
    <property type="entry name" value="RESPONSE_REGULATORY"/>
    <property type="match status" value="1"/>
</dbReference>
<keyword evidence="6" id="KW-0597">Phosphoprotein</keyword>
<dbReference type="EMBL" id="CP000478">
    <property type="protein sequence ID" value="ABK17332.1"/>
    <property type="molecule type" value="Genomic_DNA"/>
</dbReference>
<dbReference type="InterPro" id="IPR035909">
    <property type="entry name" value="CheB_C"/>
</dbReference>
<dbReference type="Gene3D" id="3.40.50.180">
    <property type="entry name" value="Methylesterase CheB, C-terminal domain"/>
    <property type="match status" value="1"/>
</dbReference>
<evidence type="ECO:0000259" key="8">
    <source>
        <dbReference type="PROSITE" id="PS50122"/>
    </source>
</evidence>
<dbReference type="GO" id="GO:0005737">
    <property type="term" value="C:cytoplasm"/>
    <property type="evidence" value="ECO:0007669"/>
    <property type="project" value="InterPro"/>
</dbReference>
<reference evidence="9 10" key="1">
    <citation type="submission" date="2006-10" db="EMBL/GenBank/DDBJ databases">
        <title>Complete sequence of Syntrophobacter fumaroxidans MPOB.</title>
        <authorList>
            <consortium name="US DOE Joint Genome Institute"/>
            <person name="Copeland A."/>
            <person name="Lucas S."/>
            <person name="Lapidus A."/>
            <person name="Barry K."/>
            <person name="Detter J.C."/>
            <person name="Glavina del Rio T."/>
            <person name="Hammon N."/>
            <person name="Israni S."/>
            <person name="Pitluck S."/>
            <person name="Goltsman E.G."/>
            <person name="Martinez M."/>
            <person name="Schmutz J."/>
            <person name="Larimer F."/>
            <person name="Land M."/>
            <person name="Hauser L."/>
            <person name="Kyrpides N."/>
            <person name="Kim E."/>
            <person name="Boone D.R."/>
            <person name="Brockman F."/>
            <person name="Culley D."/>
            <person name="Ferry J."/>
            <person name="Gunsalus R."/>
            <person name="McInerney M.J."/>
            <person name="Morrison M."/>
            <person name="Plugge C."/>
            <person name="Rohlin L."/>
            <person name="Scholten J."/>
            <person name="Sieber J."/>
            <person name="Stams A.J.M."/>
            <person name="Worm P."/>
            <person name="Henstra A.M."/>
            <person name="Richardson P."/>
        </authorList>
    </citation>
    <scope>NUCLEOTIDE SEQUENCE [LARGE SCALE GENOMIC DNA]</scope>
    <source>
        <strain evidence="10">DSM 10017 / MPOB</strain>
    </source>
</reference>
<dbReference type="eggNOG" id="COG2201">
    <property type="taxonomic scope" value="Bacteria"/>
</dbReference>
<dbReference type="SMART" id="SM00448">
    <property type="entry name" value="REC"/>
    <property type="match status" value="1"/>
</dbReference>
<evidence type="ECO:0000313" key="9">
    <source>
        <dbReference type="EMBL" id="ABK17332.1"/>
    </source>
</evidence>
<dbReference type="PROSITE" id="PS50122">
    <property type="entry name" value="CHEB"/>
    <property type="match status" value="1"/>
</dbReference>
<gene>
    <name evidence="9" type="ordered locus">Sfum_1645</name>
</gene>
<dbReference type="HOGENOM" id="CLU_410445_0_0_7"/>
<dbReference type="RefSeq" id="WP_011698502.1">
    <property type="nucleotide sequence ID" value="NC_008554.1"/>
</dbReference>
<keyword evidence="10" id="KW-1185">Reference proteome</keyword>
<dbReference type="GO" id="GO:0008984">
    <property type="term" value="F:protein-glutamate methylesterase activity"/>
    <property type="evidence" value="ECO:0007669"/>
    <property type="project" value="UniProtKB-EC"/>
</dbReference>
<comment type="caution">
    <text evidence="5">Lacks conserved residue(s) required for the propagation of feature annotation.</text>
</comment>
<feature type="domain" description="CheB-type methylesterase" evidence="8">
    <location>
        <begin position="474"/>
        <end position="660"/>
    </location>
</feature>
<dbReference type="KEGG" id="sfu:Sfum_1645"/>
<organism evidence="9 10">
    <name type="scientific">Syntrophobacter fumaroxidans (strain DSM 10017 / MPOB)</name>
    <dbReference type="NCBI Taxonomy" id="335543"/>
    <lineage>
        <taxon>Bacteria</taxon>
        <taxon>Pseudomonadati</taxon>
        <taxon>Thermodesulfobacteriota</taxon>
        <taxon>Syntrophobacteria</taxon>
        <taxon>Syntrophobacterales</taxon>
        <taxon>Syntrophobacteraceae</taxon>
        <taxon>Syntrophobacter</taxon>
    </lineage>
</organism>
<keyword evidence="2 9" id="KW-0378">Hydrolase</keyword>
<dbReference type="PANTHER" id="PTHR42872">
    <property type="entry name" value="PROTEIN-GLUTAMATE METHYLESTERASE/PROTEIN-GLUTAMINE GLUTAMINASE"/>
    <property type="match status" value="1"/>
</dbReference>
<keyword evidence="1" id="KW-0963">Cytoplasm</keyword>
<dbReference type="Pfam" id="PF00072">
    <property type="entry name" value="Response_reg"/>
    <property type="match status" value="1"/>
</dbReference>
<dbReference type="SUPFAM" id="SSF52172">
    <property type="entry name" value="CheY-like"/>
    <property type="match status" value="1"/>
</dbReference>
<evidence type="ECO:0000256" key="6">
    <source>
        <dbReference type="PROSITE-ProRule" id="PRU00169"/>
    </source>
</evidence>
<dbReference type="GO" id="GO:0006935">
    <property type="term" value="P:chemotaxis"/>
    <property type="evidence" value="ECO:0007669"/>
    <property type="project" value="InterPro"/>
</dbReference>
<dbReference type="InterPro" id="IPR011006">
    <property type="entry name" value="CheY-like_superfamily"/>
</dbReference>